<evidence type="ECO:0000313" key="3">
    <source>
        <dbReference type="EMBL" id="KAK9863677.1"/>
    </source>
</evidence>
<organism evidence="3 4">
    <name type="scientific">Apatococcus fuscideae</name>
    <dbReference type="NCBI Taxonomy" id="2026836"/>
    <lineage>
        <taxon>Eukaryota</taxon>
        <taxon>Viridiplantae</taxon>
        <taxon>Chlorophyta</taxon>
        <taxon>core chlorophytes</taxon>
        <taxon>Trebouxiophyceae</taxon>
        <taxon>Chlorellales</taxon>
        <taxon>Chlorellaceae</taxon>
        <taxon>Apatococcus</taxon>
    </lineage>
</organism>
<dbReference type="InterPro" id="IPR040362">
    <property type="entry name" value="RELCH"/>
</dbReference>
<protein>
    <recommendedName>
        <fullName evidence="5">LisH domain-containing protein</fullName>
    </recommendedName>
</protein>
<dbReference type="InterPro" id="IPR016024">
    <property type="entry name" value="ARM-type_fold"/>
</dbReference>
<dbReference type="InterPro" id="IPR006594">
    <property type="entry name" value="LisH"/>
</dbReference>
<evidence type="ECO:0000313" key="4">
    <source>
        <dbReference type="Proteomes" id="UP001485043"/>
    </source>
</evidence>
<dbReference type="GO" id="GO:0032367">
    <property type="term" value="P:intracellular cholesterol transport"/>
    <property type="evidence" value="ECO:0007669"/>
    <property type="project" value="InterPro"/>
</dbReference>
<dbReference type="Proteomes" id="UP001485043">
    <property type="component" value="Unassembled WGS sequence"/>
</dbReference>
<dbReference type="PANTHER" id="PTHR32059">
    <property type="entry name" value="RAB11-BINDING PROTEIN RELCH"/>
    <property type="match status" value="1"/>
</dbReference>
<evidence type="ECO:0008006" key="5">
    <source>
        <dbReference type="Google" id="ProtNLM"/>
    </source>
</evidence>
<keyword evidence="1" id="KW-0175">Coiled coil</keyword>
<evidence type="ECO:0000256" key="1">
    <source>
        <dbReference type="SAM" id="Coils"/>
    </source>
</evidence>
<feature type="coiled-coil region" evidence="1">
    <location>
        <begin position="87"/>
        <end position="114"/>
    </location>
</feature>
<gene>
    <name evidence="3" type="ORF">WJX84_001378</name>
</gene>
<evidence type="ECO:0000256" key="2">
    <source>
        <dbReference type="SAM" id="MobiDB-lite"/>
    </source>
</evidence>
<keyword evidence="4" id="KW-1185">Reference proteome</keyword>
<dbReference type="SUPFAM" id="SSF48371">
    <property type="entry name" value="ARM repeat"/>
    <property type="match status" value="1"/>
</dbReference>
<feature type="region of interest" description="Disordered" evidence="2">
    <location>
        <begin position="609"/>
        <end position="634"/>
    </location>
</feature>
<reference evidence="3 4" key="1">
    <citation type="journal article" date="2024" name="Nat. Commun.">
        <title>Phylogenomics reveals the evolutionary origins of lichenization in chlorophyte algae.</title>
        <authorList>
            <person name="Puginier C."/>
            <person name="Libourel C."/>
            <person name="Otte J."/>
            <person name="Skaloud P."/>
            <person name="Haon M."/>
            <person name="Grisel S."/>
            <person name="Petersen M."/>
            <person name="Berrin J.G."/>
            <person name="Delaux P.M."/>
            <person name="Dal Grande F."/>
            <person name="Keller J."/>
        </authorList>
    </citation>
    <scope>NUCLEOTIDE SEQUENCE [LARGE SCALE GENOMIC DNA]</scope>
    <source>
        <strain evidence="3 4">SAG 2523</strain>
    </source>
</reference>
<dbReference type="SMART" id="SM00667">
    <property type="entry name" value="LisH"/>
    <property type="match status" value="2"/>
</dbReference>
<dbReference type="GO" id="GO:0005802">
    <property type="term" value="C:trans-Golgi network"/>
    <property type="evidence" value="ECO:0007669"/>
    <property type="project" value="InterPro"/>
</dbReference>
<accession>A0AAW1T3V7</accession>
<feature type="coiled-coil region" evidence="1">
    <location>
        <begin position="211"/>
        <end position="269"/>
    </location>
</feature>
<dbReference type="AlphaFoldDB" id="A0AAW1T3V7"/>
<sequence length="681" mass="74109">MATIHALSGVPPAQSNQVIQYLLANNYLLTALELLLEAQEAGREGEVESLQEYFSDHEKFPPEDIVKLGPADAVDLQRLAKQREERLALVEYELRVAQEDKAELQKRLERVTEAGLAVSELGEGFTETSSATYSRASSVVDEVLPEGASPTHRTSLHARERKELNSAIRGYLLGQGCKLTAITFLEEAGSAFSRNNVEDTATALATIFHGNKERNAALASAEEARQRQEEAEAHVQQMQQQATGYQDALDSFTKENVRLRADIEFLQRRLDLCTQAEAPPAAQTSAEAPCSGATQEARTPESNGKTSHPVQASKTASSTKAPALTGAVMGFEAAMNVVAEAVPRIHPHVLINKREELLPVLVVMIQELRDARARDRLTHCLFNLVKKPTPEQRSLIMDGCVELASRIGPARTAEELLPQCWEQVNHKYPERRMLVAEACGRLAGSVAAEMRPSLVLSILQQLATDASPAVRRTVVFSLSVLLPYLPDTSKYPMVEALLLQLVQDSVPEVVDAVFQPLLPALLKWIAGSDLLHSSLLTTILTVAKTTIQKCPCEAGMDEFVMARGDAEMRSVGDQPQRQVQVLLRLYTNLLPALRSRALATQPTWAAASSSGEVYGNGQSGDESPDAAPVSSASHVEHDSAAVAAAPSELEVLIMTFWKGMPVLPVLAEVGPHDPSDPNVRF</sequence>
<feature type="region of interest" description="Disordered" evidence="2">
    <location>
        <begin position="278"/>
        <end position="319"/>
    </location>
</feature>
<feature type="compositionally biased region" description="Polar residues" evidence="2">
    <location>
        <begin position="282"/>
        <end position="310"/>
    </location>
</feature>
<dbReference type="InterPro" id="IPR011989">
    <property type="entry name" value="ARM-like"/>
</dbReference>
<dbReference type="EMBL" id="JALJOV010000443">
    <property type="protein sequence ID" value="KAK9863677.1"/>
    <property type="molecule type" value="Genomic_DNA"/>
</dbReference>
<dbReference type="Gene3D" id="1.25.10.10">
    <property type="entry name" value="Leucine-rich Repeat Variant"/>
    <property type="match status" value="1"/>
</dbReference>
<dbReference type="GO" id="GO:0055037">
    <property type="term" value="C:recycling endosome"/>
    <property type="evidence" value="ECO:0007669"/>
    <property type="project" value="TreeGrafter"/>
</dbReference>
<dbReference type="PROSITE" id="PS50896">
    <property type="entry name" value="LISH"/>
    <property type="match status" value="1"/>
</dbReference>
<dbReference type="PANTHER" id="PTHR32059:SF0">
    <property type="entry name" value="RAB11-BINDING PROTEIN RELCH"/>
    <property type="match status" value="1"/>
</dbReference>
<name>A0AAW1T3V7_9CHLO</name>
<comment type="caution">
    <text evidence="3">The sequence shown here is derived from an EMBL/GenBank/DDBJ whole genome shotgun (WGS) entry which is preliminary data.</text>
</comment>
<proteinExistence type="predicted"/>